<dbReference type="RefSeq" id="WP_124583483.1">
    <property type="nucleotide sequence ID" value="NZ_QTQV01000021.1"/>
</dbReference>
<sequence>MQHETKIVKVADVMRDKVIDAELLAKTAKTIGGVRFTFLVTRVLGKSYAAVTESKSGGKAAKITTHSLEVCKGDYRKAAQREIGLLIQRHGEDRVRAVLEFGGKPT</sequence>
<protein>
    <submittedName>
        <fullName evidence="1">Uncharacterized protein</fullName>
    </submittedName>
</protein>
<gene>
    <name evidence="1" type="ORF">DF051_29380</name>
</gene>
<dbReference type="Proteomes" id="UP000277921">
    <property type="component" value="Unassembled WGS sequence"/>
</dbReference>
<organism evidence="1 2">
    <name type="scientific">Burkholderia contaminans</name>
    <dbReference type="NCBI Taxonomy" id="488447"/>
    <lineage>
        <taxon>Bacteria</taxon>
        <taxon>Pseudomonadati</taxon>
        <taxon>Pseudomonadota</taxon>
        <taxon>Betaproteobacteria</taxon>
        <taxon>Burkholderiales</taxon>
        <taxon>Burkholderiaceae</taxon>
        <taxon>Burkholderia</taxon>
        <taxon>Burkholderia cepacia complex</taxon>
    </lineage>
</organism>
<proteinExistence type="predicted"/>
<accession>A0A3N8PET7</accession>
<evidence type="ECO:0000313" key="1">
    <source>
        <dbReference type="EMBL" id="RQT09798.1"/>
    </source>
</evidence>
<reference evidence="1 2" key="1">
    <citation type="submission" date="2018-08" db="EMBL/GenBank/DDBJ databases">
        <title>Comparative analysis of Burkholderia isolates from Puerto Rico.</title>
        <authorList>
            <person name="Hall C."/>
            <person name="Sahl J."/>
            <person name="Wagner D."/>
        </authorList>
    </citation>
    <scope>NUCLEOTIDE SEQUENCE [LARGE SCALE GENOMIC DNA]</scope>
    <source>
        <strain evidence="1 2">Bp9025</strain>
    </source>
</reference>
<evidence type="ECO:0000313" key="2">
    <source>
        <dbReference type="Proteomes" id="UP000277921"/>
    </source>
</evidence>
<dbReference type="AlphaFoldDB" id="A0A3N8PET7"/>
<comment type="caution">
    <text evidence="1">The sequence shown here is derived from an EMBL/GenBank/DDBJ whole genome shotgun (WGS) entry which is preliminary data.</text>
</comment>
<dbReference type="EMBL" id="QTQV01000021">
    <property type="protein sequence ID" value="RQT09798.1"/>
    <property type="molecule type" value="Genomic_DNA"/>
</dbReference>
<name>A0A3N8PET7_9BURK</name>